<feature type="compositionally biased region" description="Basic and acidic residues" evidence="1">
    <location>
        <begin position="93"/>
        <end position="114"/>
    </location>
</feature>
<evidence type="ECO:0000256" key="1">
    <source>
        <dbReference type="SAM" id="MobiDB-lite"/>
    </source>
</evidence>
<dbReference type="Proteomes" id="UP001066276">
    <property type="component" value="Chromosome 3_1"/>
</dbReference>
<comment type="caution">
    <text evidence="3">The sequence shown here is derived from an EMBL/GenBank/DDBJ whole genome shotgun (WGS) entry which is preliminary data.</text>
</comment>
<feature type="chain" id="PRO_5043731416" description="Secreted protein" evidence="2">
    <location>
        <begin position="33"/>
        <end position="134"/>
    </location>
</feature>
<organism evidence="3 4">
    <name type="scientific">Pleurodeles waltl</name>
    <name type="common">Iberian ribbed newt</name>
    <dbReference type="NCBI Taxonomy" id="8319"/>
    <lineage>
        <taxon>Eukaryota</taxon>
        <taxon>Metazoa</taxon>
        <taxon>Chordata</taxon>
        <taxon>Craniata</taxon>
        <taxon>Vertebrata</taxon>
        <taxon>Euteleostomi</taxon>
        <taxon>Amphibia</taxon>
        <taxon>Batrachia</taxon>
        <taxon>Caudata</taxon>
        <taxon>Salamandroidea</taxon>
        <taxon>Salamandridae</taxon>
        <taxon>Pleurodelinae</taxon>
        <taxon>Pleurodeles</taxon>
    </lineage>
</organism>
<reference evidence="3" key="1">
    <citation type="journal article" date="2022" name="bioRxiv">
        <title>Sequencing and chromosome-scale assembly of the giantPleurodeles waltlgenome.</title>
        <authorList>
            <person name="Brown T."/>
            <person name="Elewa A."/>
            <person name="Iarovenko S."/>
            <person name="Subramanian E."/>
            <person name="Araus A.J."/>
            <person name="Petzold A."/>
            <person name="Susuki M."/>
            <person name="Suzuki K.-i.T."/>
            <person name="Hayashi T."/>
            <person name="Toyoda A."/>
            <person name="Oliveira C."/>
            <person name="Osipova E."/>
            <person name="Leigh N.D."/>
            <person name="Simon A."/>
            <person name="Yun M.H."/>
        </authorList>
    </citation>
    <scope>NUCLEOTIDE SEQUENCE</scope>
    <source>
        <strain evidence="3">20211129_DDA</strain>
        <tissue evidence="3">Liver</tissue>
    </source>
</reference>
<evidence type="ECO:0000313" key="3">
    <source>
        <dbReference type="EMBL" id="KAJ1186650.1"/>
    </source>
</evidence>
<name>A0AAV7UCG4_PLEWA</name>
<evidence type="ECO:0000313" key="4">
    <source>
        <dbReference type="Proteomes" id="UP001066276"/>
    </source>
</evidence>
<keyword evidence="4" id="KW-1185">Reference proteome</keyword>
<keyword evidence="2" id="KW-0732">Signal</keyword>
<gene>
    <name evidence="3" type="ORF">NDU88_003431</name>
</gene>
<sequence length="134" mass="15314">MLIPRLAVERRQVVSSYLLLLLLRGLTRLDSAASNPASDLPLRPHCFNRFRPPPTVALQWLQMQLLPLPPQAPEQQTADSDLGRIRSLAQEQPKADLLLHHTTPDSECTRDQQRQQHQHRGRTIHPVQHPGRLL</sequence>
<evidence type="ECO:0008006" key="5">
    <source>
        <dbReference type="Google" id="ProtNLM"/>
    </source>
</evidence>
<proteinExistence type="predicted"/>
<evidence type="ECO:0000256" key="2">
    <source>
        <dbReference type="SAM" id="SignalP"/>
    </source>
</evidence>
<dbReference type="EMBL" id="JANPWB010000005">
    <property type="protein sequence ID" value="KAJ1186650.1"/>
    <property type="molecule type" value="Genomic_DNA"/>
</dbReference>
<protein>
    <recommendedName>
        <fullName evidence="5">Secreted protein</fullName>
    </recommendedName>
</protein>
<feature type="signal peptide" evidence="2">
    <location>
        <begin position="1"/>
        <end position="32"/>
    </location>
</feature>
<dbReference type="AlphaFoldDB" id="A0AAV7UCG4"/>
<accession>A0AAV7UCG4</accession>
<feature type="region of interest" description="Disordered" evidence="1">
    <location>
        <begin position="93"/>
        <end position="134"/>
    </location>
</feature>